<dbReference type="RefSeq" id="XP_066714894.1">
    <property type="nucleotide sequence ID" value="XM_066859407.1"/>
</dbReference>
<evidence type="ECO:0000256" key="1">
    <source>
        <dbReference type="ARBA" id="ARBA00004141"/>
    </source>
</evidence>
<accession>A0ABR1URV3</accession>
<gene>
    <name evidence="6" type="ORF">PG994_007998</name>
</gene>
<evidence type="ECO:0000256" key="5">
    <source>
        <dbReference type="SAM" id="Phobius"/>
    </source>
</evidence>
<keyword evidence="3 5" id="KW-1133">Transmembrane helix</keyword>
<evidence type="ECO:0000256" key="3">
    <source>
        <dbReference type="ARBA" id="ARBA00022989"/>
    </source>
</evidence>
<organism evidence="6 7">
    <name type="scientific">Apiospora phragmitis</name>
    <dbReference type="NCBI Taxonomy" id="2905665"/>
    <lineage>
        <taxon>Eukaryota</taxon>
        <taxon>Fungi</taxon>
        <taxon>Dikarya</taxon>
        <taxon>Ascomycota</taxon>
        <taxon>Pezizomycotina</taxon>
        <taxon>Sordariomycetes</taxon>
        <taxon>Xylariomycetidae</taxon>
        <taxon>Amphisphaeriales</taxon>
        <taxon>Apiosporaceae</taxon>
        <taxon>Apiospora</taxon>
    </lineage>
</organism>
<evidence type="ECO:0008006" key="8">
    <source>
        <dbReference type="Google" id="ProtNLM"/>
    </source>
</evidence>
<dbReference type="EMBL" id="JAQQWL010000008">
    <property type="protein sequence ID" value="KAK8061632.1"/>
    <property type="molecule type" value="Genomic_DNA"/>
</dbReference>
<feature type="transmembrane region" description="Helical" evidence="5">
    <location>
        <begin position="44"/>
        <end position="64"/>
    </location>
</feature>
<keyword evidence="4 5" id="KW-0472">Membrane</keyword>
<dbReference type="Proteomes" id="UP001480595">
    <property type="component" value="Unassembled WGS sequence"/>
</dbReference>
<evidence type="ECO:0000256" key="2">
    <source>
        <dbReference type="ARBA" id="ARBA00022692"/>
    </source>
</evidence>
<dbReference type="PANTHER" id="PTHR23502">
    <property type="entry name" value="MAJOR FACILITATOR SUPERFAMILY"/>
    <property type="match status" value="1"/>
</dbReference>
<proteinExistence type="predicted"/>
<dbReference type="Gene3D" id="1.20.1250.20">
    <property type="entry name" value="MFS general substrate transporter like domains"/>
    <property type="match status" value="1"/>
</dbReference>
<comment type="subcellular location">
    <subcellularLocation>
        <location evidence="1">Membrane</location>
        <topology evidence="1">Multi-pass membrane protein</topology>
    </subcellularLocation>
</comment>
<feature type="transmembrane region" description="Helical" evidence="5">
    <location>
        <begin position="99"/>
        <end position="116"/>
    </location>
</feature>
<evidence type="ECO:0000313" key="7">
    <source>
        <dbReference type="Proteomes" id="UP001480595"/>
    </source>
</evidence>
<feature type="transmembrane region" description="Helical" evidence="5">
    <location>
        <begin position="123"/>
        <end position="145"/>
    </location>
</feature>
<sequence>MSQQSDVEKSHVYDGHGTEEDPFIVEFQRDDPGNPINWSQFRKWSITAIVTMSVFIVTLTSSAYSSSAQELMPELNISRVVFILGVSLFSELYGRQIQWIVSHVALVAFIGGSAGSKNIETLLVLRLLGGIFGASPLVNSGGAIADLFPLHNVALP</sequence>
<dbReference type="InterPro" id="IPR036259">
    <property type="entry name" value="MFS_trans_sf"/>
</dbReference>
<reference evidence="6 7" key="1">
    <citation type="submission" date="2023-01" db="EMBL/GenBank/DDBJ databases">
        <title>Analysis of 21 Apiospora genomes using comparative genomics revels a genus with tremendous synthesis potential of carbohydrate active enzymes and secondary metabolites.</title>
        <authorList>
            <person name="Sorensen T."/>
        </authorList>
    </citation>
    <scope>NUCLEOTIDE SEQUENCE [LARGE SCALE GENOMIC DNA]</scope>
    <source>
        <strain evidence="6 7">CBS 135458</strain>
    </source>
</reference>
<dbReference type="SUPFAM" id="SSF103473">
    <property type="entry name" value="MFS general substrate transporter"/>
    <property type="match status" value="1"/>
</dbReference>
<keyword evidence="2 5" id="KW-0812">Transmembrane</keyword>
<comment type="caution">
    <text evidence="6">The sequence shown here is derived from an EMBL/GenBank/DDBJ whole genome shotgun (WGS) entry which is preliminary data.</text>
</comment>
<evidence type="ECO:0000313" key="6">
    <source>
        <dbReference type="EMBL" id="KAK8061632.1"/>
    </source>
</evidence>
<keyword evidence="7" id="KW-1185">Reference proteome</keyword>
<dbReference type="PANTHER" id="PTHR23502:SF158">
    <property type="entry name" value="MULTIDRUG TRANSPORTER, PUTATIVE (AFU_ORTHOLOGUE AFUA_3G01890)-RELATED"/>
    <property type="match status" value="1"/>
</dbReference>
<evidence type="ECO:0000256" key="4">
    <source>
        <dbReference type="ARBA" id="ARBA00023136"/>
    </source>
</evidence>
<name>A0ABR1URV3_9PEZI</name>
<protein>
    <recommendedName>
        <fullName evidence="8">Major facilitator superfamily (MFS) profile domain-containing protein</fullName>
    </recommendedName>
</protein>
<dbReference type="GeneID" id="92092470"/>